<organism evidence="2 3">
    <name type="scientific">Natrinema saccharevitans</name>
    <dbReference type="NCBI Taxonomy" id="301967"/>
    <lineage>
        <taxon>Archaea</taxon>
        <taxon>Methanobacteriati</taxon>
        <taxon>Methanobacteriota</taxon>
        <taxon>Stenosarchaea group</taxon>
        <taxon>Halobacteria</taxon>
        <taxon>Halobacteriales</taxon>
        <taxon>Natrialbaceae</taxon>
        <taxon>Natrinema</taxon>
    </lineage>
</organism>
<evidence type="ECO:0000256" key="1">
    <source>
        <dbReference type="SAM" id="Phobius"/>
    </source>
</evidence>
<keyword evidence="1" id="KW-0472">Membrane</keyword>
<feature type="transmembrane region" description="Helical" evidence="1">
    <location>
        <begin position="51"/>
        <end position="69"/>
    </location>
</feature>
<keyword evidence="1" id="KW-1133">Transmembrane helix</keyword>
<accession>A0A1S8B280</accession>
<proteinExistence type="predicted"/>
<evidence type="ECO:0000313" key="2">
    <source>
        <dbReference type="EMBL" id="OLZ42724.1"/>
    </source>
</evidence>
<feature type="transmembrane region" description="Helical" evidence="1">
    <location>
        <begin position="75"/>
        <end position="93"/>
    </location>
</feature>
<keyword evidence="1" id="KW-0812">Transmembrane</keyword>
<keyword evidence="3" id="KW-1185">Reference proteome</keyword>
<evidence type="ECO:0000313" key="3">
    <source>
        <dbReference type="Proteomes" id="UP000189370"/>
    </source>
</evidence>
<comment type="caution">
    <text evidence="2">The sequence shown here is derived from an EMBL/GenBank/DDBJ whole genome shotgun (WGS) entry which is preliminary data.</text>
</comment>
<protein>
    <submittedName>
        <fullName evidence="2">Uncharacterized protein</fullName>
    </submittedName>
</protein>
<sequence length="107" mass="11413">MILSGLVATGLYTIATGQIVEVVTPLHYLLVAAALGTLGALIEYTRENPILKAIWAVVAGGTIGVLISDETWSELLFAFFLGDLLVMITLYVLDVRRSNSSPSTTDS</sequence>
<name>A0A1S8B280_9EURY</name>
<dbReference type="AlphaFoldDB" id="A0A1S8B280"/>
<gene>
    <name evidence="2" type="ORF">A6E15_13275</name>
</gene>
<dbReference type="Proteomes" id="UP000189370">
    <property type="component" value="Unassembled WGS sequence"/>
</dbReference>
<feature type="transmembrane region" description="Helical" evidence="1">
    <location>
        <begin position="27"/>
        <end position="44"/>
    </location>
</feature>
<dbReference type="EMBL" id="LWLN01000001">
    <property type="protein sequence ID" value="OLZ42724.1"/>
    <property type="molecule type" value="Genomic_DNA"/>
</dbReference>
<reference evidence="3" key="1">
    <citation type="submission" date="2016-04" db="EMBL/GenBank/DDBJ databases">
        <authorList>
            <person name="Chen S.-C."/>
            <person name="Lai M.-C."/>
        </authorList>
    </citation>
    <scope>NUCLEOTIDE SEQUENCE [LARGE SCALE GENOMIC DNA]</scope>
    <source>
        <strain evidence="3">AB14</strain>
    </source>
</reference>
<dbReference type="OrthoDB" id="386735at2157"/>